<evidence type="ECO:0000256" key="2">
    <source>
        <dbReference type="SAM" id="MobiDB-lite"/>
    </source>
</evidence>
<dbReference type="OrthoDB" id="206950at2759"/>
<keyword evidence="4" id="KW-1185">Reference proteome</keyword>
<dbReference type="PANTHER" id="PTHR33724:SF1">
    <property type="entry name" value="INTRAFLAGELLAR TRANSPORT PROTEIN 43 HOMOLOG"/>
    <property type="match status" value="1"/>
</dbReference>
<dbReference type="AlphaFoldDB" id="A0A836CKA7"/>
<dbReference type="GO" id="GO:0030991">
    <property type="term" value="C:intraciliary transport particle A"/>
    <property type="evidence" value="ECO:0007669"/>
    <property type="project" value="InterPro"/>
</dbReference>
<feature type="region of interest" description="Disordered" evidence="2">
    <location>
        <begin position="1"/>
        <end position="20"/>
    </location>
</feature>
<keyword evidence="1" id="KW-0970">Cilium biogenesis/degradation</keyword>
<protein>
    <submittedName>
        <fullName evidence="3">Intraflagellar transport protein 43-domain-containing protein</fullName>
    </submittedName>
</protein>
<sequence length="155" mass="16152">MRRNSRGAMNSADGDGAADGDVLVIPDLEEGGADDFAHTVAAAPRNTARRVPSLRELDHAIRFTIPSAAEGLDMSMLTKTLVPPHVLQEPDSLWEFDTLLQEVTQAYNATRKQKLATATAPFAAAPAAAAALKAGDEVAGTAGPRVGGGRVRAHA</sequence>
<dbReference type="InterPro" id="IPR029302">
    <property type="entry name" value="IFT43"/>
</dbReference>
<dbReference type="PANTHER" id="PTHR33724">
    <property type="entry name" value="INTRAFLAGELLAR TRANSPORT PROTEIN 43 HOMOLOG"/>
    <property type="match status" value="1"/>
</dbReference>
<evidence type="ECO:0000313" key="3">
    <source>
        <dbReference type="EMBL" id="KAG5188559.1"/>
    </source>
</evidence>
<organism evidence="3 4">
    <name type="scientific">Tribonema minus</name>
    <dbReference type="NCBI Taxonomy" id="303371"/>
    <lineage>
        <taxon>Eukaryota</taxon>
        <taxon>Sar</taxon>
        <taxon>Stramenopiles</taxon>
        <taxon>Ochrophyta</taxon>
        <taxon>PX clade</taxon>
        <taxon>Xanthophyceae</taxon>
        <taxon>Tribonematales</taxon>
        <taxon>Tribonemataceae</taxon>
        <taxon>Tribonema</taxon>
    </lineage>
</organism>
<accession>A0A836CKA7</accession>
<dbReference type="EMBL" id="JAFCMP010000068">
    <property type="protein sequence ID" value="KAG5188559.1"/>
    <property type="molecule type" value="Genomic_DNA"/>
</dbReference>
<keyword evidence="3" id="KW-0966">Cell projection</keyword>
<proteinExistence type="predicted"/>
<dbReference type="GO" id="GO:0005929">
    <property type="term" value="C:cilium"/>
    <property type="evidence" value="ECO:0007669"/>
    <property type="project" value="TreeGrafter"/>
</dbReference>
<dbReference type="Pfam" id="PF15305">
    <property type="entry name" value="IFT43"/>
    <property type="match status" value="1"/>
</dbReference>
<reference evidence="3" key="1">
    <citation type="submission" date="2021-02" db="EMBL/GenBank/DDBJ databases">
        <title>First Annotated Genome of the Yellow-green Alga Tribonema minus.</title>
        <authorList>
            <person name="Mahan K.M."/>
        </authorList>
    </citation>
    <scope>NUCLEOTIDE SEQUENCE</scope>
    <source>
        <strain evidence="3">UTEX B ZZ1240</strain>
    </source>
</reference>
<keyword evidence="3" id="KW-0969">Cilium</keyword>
<evidence type="ECO:0000256" key="1">
    <source>
        <dbReference type="ARBA" id="ARBA00022794"/>
    </source>
</evidence>
<comment type="caution">
    <text evidence="3">The sequence shown here is derived from an EMBL/GenBank/DDBJ whole genome shotgun (WGS) entry which is preliminary data.</text>
</comment>
<name>A0A836CKA7_9STRA</name>
<keyword evidence="3" id="KW-0282">Flagellum</keyword>
<dbReference type="GO" id="GO:0035721">
    <property type="term" value="P:intraciliary retrograde transport"/>
    <property type="evidence" value="ECO:0007669"/>
    <property type="project" value="TreeGrafter"/>
</dbReference>
<dbReference type="Proteomes" id="UP000664859">
    <property type="component" value="Unassembled WGS sequence"/>
</dbReference>
<gene>
    <name evidence="3" type="ORF">JKP88DRAFT_218223</name>
</gene>
<evidence type="ECO:0000313" key="4">
    <source>
        <dbReference type="Proteomes" id="UP000664859"/>
    </source>
</evidence>